<keyword evidence="6" id="KW-1185">Reference proteome</keyword>
<accession>A0A2A3JVU0</accession>
<evidence type="ECO:0000259" key="3">
    <source>
        <dbReference type="PROSITE" id="PS51186"/>
    </source>
</evidence>
<dbReference type="InterPro" id="IPR050832">
    <property type="entry name" value="Bact_Acetyltransf"/>
</dbReference>
<keyword evidence="1" id="KW-0808">Transferase</keyword>
<dbReference type="Pfam" id="PF00583">
    <property type="entry name" value="Acetyltransf_1"/>
    <property type="match status" value="1"/>
</dbReference>
<dbReference type="EMBL" id="NTHN02000008">
    <property type="protein sequence ID" value="MCT4370007.1"/>
    <property type="molecule type" value="Genomic_DNA"/>
</dbReference>
<dbReference type="OrthoDB" id="2436196at2"/>
<feature type="domain" description="N-acetyltransferase" evidence="3">
    <location>
        <begin position="4"/>
        <end position="163"/>
    </location>
</feature>
<evidence type="ECO:0000256" key="1">
    <source>
        <dbReference type="ARBA" id="ARBA00022679"/>
    </source>
</evidence>
<dbReference type="InterPro" id="IPR000182">
    <property type="entry name" value="GNAT_dom"/>
</dbReference>
<dbReference type="EMBL" id="NTHN01000153">
    <property type="protein sequence ID" value="PBD19228.1"/>
    <property type="molecule type" value="Genomic_DNA"/>
</dbReference>
<reference evidence="4" key="3">
    <citation type="submission" date="2024-05" db="EMBL/GenBank/DDBJ databases">
        <title>Yangia mangrovi SAOS 153D genome.</title>
        <authorList>
            <person name="Verma A."/>
            <person name="Pal Y."/>
            <person name="Sundharam S."/>
            <person name="Bisht B."/>
            <person name="Srinivasan K."/>
        </authorList>
    </citation>
    <scope>NUCLEOTIDE SEQUENCE</scope>
    <source>
        <strain evidence="4">SAOS 153D</strain>
    </source>
</reference>
<dbReference type="PANTHER" id="PTHR43877:SF2">
    <property type="entry name" value="AMINOALKYLPHOSPHONATE N-ACETYLTRANSFERASE-RELATED"/>
    <property type="match status" value="1"/>
</dbReference>
<dbReference type="RefSeq" id="WP_095882215.1">
    <property type="nucleotide sequence ID" value="NZ_NTHN02000008.1"/>
</dbReference>
<dbReference type="AlphaFoldDB" id="A0A2A3JVU0"/>
<evidence type="ECO:0000313" key="4">
    <source>
        <dbReference type="EMBL" id="MCT4370007.1"/>
    </source>
</evidence>
<reference evidence="6" key="2">
    <citation type="submission" date="2023-07" db="EMBL/GenBank/DDBJ databases">
        <title>Yangia mangrovi SAOS 153D genome.</title>
        <authorList>
            <person name="Verma A."/>
            <person name="Pal Y."/>
            <person name="Sundharam S."/>
            <person name="Bisht B."/>
            <person name="Srinivasan K."/>
        </authorList>
    </citation>
    <scope>NUCLEOTIDE SEQUENCE [LARGE SCALE GENOMIC DNA]</scope>
    <source>
        <strain evidence="6">SAOS 153D</strain>
    </source>
</reference>
<dbReference type="CDD" id="cd04301">
    <property type="entry name" value="NAT_SF"/>
    <property type="match status" value="1"/>
</dbReference>
<dbReference type="PANTHER" id="PTHR43877">
    <property type="entry name" value="AMINOALKYLPHOSPHONATE N-ACETYLTRANSFERASE-RELATED-RELATED"/>
    <property type="match status" value="1"/>
</dbReference>
<organism evidence="5">
    <name type="scientific">Alloyangia mangrovi</name>
    <dbReference type="NCBI Taxonomy" id="1779329"/>
    <lineage>
        <taxon>Bacteria</taxon>
        <taxon>Pseudomonadati</taxon>
        <taxon>Pseudomonadota</taxon>
        <taxon>Alphaproteobacteria</taxon>
        <taxon>Rhodobacterales</taxon>
        <taxon>Roseobacteraceae</taxon>
        <taxon>Alloyangia</taxon>
    </lineage>
</organism>
<dbReference type="InterPro" id="IPR016181">
    <property type="entry name" value="Acyl_CoA_acyltransferase"/>
</dbReference>
<dbReference type="SUPFAM" id="SSF55729">
    <property type="entry name" value="Acyl-CoA N-acyltransferases (Nat)"/>
    <property type="match status" value="1"/>
</dbReference>
<reference evidence="5" key="1">
    <citation type="submission" date="2017-09" db="EMBL/GenBank/DDBJ databases">
        <title>Yangia sp. SAOS 153D whole genome sequencing.</title>
        <authorList>
            <person name="Verma A."/>
            <person name="Krishnamurthi S."/>
        </authorList>
    </citation>
    <scope>NUCLEOTIDE SEQUENCE [LARGE SCALE GENOMIC DNA]</scope>
    <source>
        <strain evidence="5">SAOS 153D</strain>
    </source>
</reference>
<sequence>MTQITLRTAASPRDFAAVRALCLAYREDLRAHHPAAPALVDLFYPDPAYTELLNALPGKHDAVLLAELQGVPVGCAMSQRLPDGSAEIKRVFVAPEARGQGLAALLVEDLASRARAAGVPLLRLDTMKTLGAACHLYAKLGFAERGPYQPIPEVALPHLRFFERKA</sequence>
<keyword evidence="2" id="KW-0012">Acyltransferase</keyword>
<name>A0A2A3JVU0_9RHOB</name>
<evidence type="ECO:0000256" key="2">
    <source>
        <dbReference type="ARBA" id="ARBA00023315"/>
    </source>
</evidence>
<evidence type="ECO:0000313" key="6">
    <source>
        <dbReference type="Proteomes" id="UP000217448"/>
    </source>
</evidence>
<dbReference type="Gene3D" id="3.40.630.30">
    <property type="match status" value="1"/>
</dbReference>
<dbReference type="PROSITE" id="PS51186">
    <property type="entry name" value="GNAT"/>
    <property type="match status" value="1"/>
</dbReference>
<comment type="caution">
    <text evidence="5">The sequence shown here is derived from an EMBL/GenBank/DDBJ whole genome shotgun (WGS) entry which is preliminary data.</text>
</comment>
<gene>
    <name evidence="4" type="ORF">CLG85_006530</name>
    <name evidence="5" type="ORF">CLG85_10485</name>
</gene>
<dbReference type="GO" id="GO:0016747">
    <property type="term" value="F:acyltransferase activity, transferring groups other than amino-acyl groups"/>
    <property type="evidence" value="ECO:0007669"/>
    <property type="project" value="InterPro"/>
</dbReference>
<proteinExistence type="predicted"/>
<dbReference type="Proteomes" id="UP000217448">
    <property type="component" value="Unassembled WGS sequence"/>
</dbReference>
<evidence type="ECO:0000313" key="5">
    <source>
        <dbReference type="EMBL" id="PBD19228.1"/>
    </source>
</evidence>
<protein>
    <submittedName>
        <fullName evidence="5">GNAT family N-acetyltransferase</fullName>
    </submittedName>
</protein>